<feature type="compositionally biased region" description="Basic and acidic residues" evidence="2">
    <location>
        <begin position="96"/>
        <end position="107"/>
    </location>
</feature>
<feature type="region of interest" description="Disordered" evidence="2">
    <location>
        <begin position="404"/>
        <end position="460"/>
    </location>
</feature>
<name>A0A1M4VJJ7_9ACTN</name>
<keyword evidence="1" id="KW-0175">Coiled coil</keyword>
<feature type="region of interest" description="Disordered" evidence="2">
    <location>
        <begin position="76"/>
        <end position="159"/>
    </location>
</feature>
<evidence type="ECO:0000256" key="1">
    <source>
        <dbReference type="SAM" id="Coils"/>
    </source>
</evidence>
<dbReference type="EMBL" id="FQUL01000017">
    <property type="protein sequence ID" value="SHE69017.1"/>
    <property type="molecule type" value="Genomic_DNA"/>
</dbReference>
<gene>
    <name evidence="3" type="ORF">SAMN02745225_01333</name>
</gene>
<protein>
    <submittedName>
        <fullName evidence="3">Uncharacterized protein</fullName>
    </submittedName>
</protein>
<proteinExistence type="predicted"/>
<feature type="compositionally biased region" description="Basic and acidic residues" evidence="2">
    <location>
        <begin position="118"/>
        <end position="134"/>
    </location>
</feature>
<accession>A0A1M4VJJ7</accession>
<feature type="non-terminal residue" evidence="3">
    <location>
        <position position="460"/>
    </location>
</feature>
<sequence length="460" mass="50408">MSSRIDVELTSKRDDDTWTWRAAGAKQPKGVLSSKLLYPGAKVGDIVRAEALFEIDGITIQQILPPKVKEAPKNAIELKPATATGPLVTTRLTKGTRPDRERRQARERTRRQGPSVDAGERKRLSRPEISSENRHQRRTPKPDPTLSQPSITANAPKPRFKRLVVGSRHKDEFISSVPSEHKPIAEQLLRGGIPAVRAALREGNAEARLKGLPETPEDVMMKLAENLLPGSKLAIWLDRAEAALKDADEISLRDLRSVVASADSVRSKDERARELAEQLKQKLQERSEATAKAWTNDIAEALDQGRIVRALRLSARPPEPTAKFPQELMNRLIEATNQAMTPETSEDRWIALIDASSESPIRRQIIPVGLPESASPALIELAKEHSGRIPALAKMLGISVPPPPKVMGTVKVKQQRERTHSRKTPQRKQAPVGEAPVGEAPVGEAPVGEAPVGEAPVGEA</sequence>
<evidence type="ECO:0000313" key="3">
    <source>
        <dbReference type="EMBL" id="SHE69017.1"/>
    </source>
</evidence>
<reference evidence="4" key="1">
    <citation type="submission" date="2016-11" db="EMBL/GenBank/DDBJ databases">
        <authorList>
            <person name="Varghese N."/>
            <person name="Submissions S."/>
        </authorList>
    </citation>
    <scope>NUCLEOTIDE SEQUENCE [LARGE SCALE GENOMIC DNA]</scope>
    <source>
        <strain evidence="4">DSM 19514</strain>
    </source>
</reference>
<keyword evidence="4" id="KW-1185">Reference proteome</keyword>
<feature type="coiled-coil region" evidence="1">
    <location>
        <begin position="262"/>
        <end position="292"/>
    </location>
</feature>
<organism evidence="3 4">
    <name type="scientific">Ferrithrix thermotolerans DSM 19514</name>
    <dbReference type="NCBI Taxonomy" id="1121881"/>
    <lineage>
        <taxon>Bacteria</taxon>
        <taxon>Bacillati</taxon>
        <taxon>Actinomycetota</taxon>
        <taxon>Acidimicrobiia</taxon>
        <taxon>Acidimicrobiales</taxon>
        <taxon>Acidimicrobiaceae</taxon>
        <taxon>Ferrithrix</taxon>
    </lineage>
</organism>
<dbReference type="AlphaFoldDB" id="A0A1M4VJJ7"/>
<evidence type="ECO:0000256" key="2">
    <source>
        <dbReference type="SAM" id="MobiDB-lite"/>
    </source>
</evidence>
<dbReference type="Proteomes" id="UP000184295">
    <property type="component" value="Unassembled WGS sequence"/>
</dbReference>
<evidence type="ECO:0000313" key="4">
    <source>
        <dbReference type="Proteomes" id="UP000184295"/>
    </source>
</evidence>